<dbReference type="AlphaFoldDB" id="A0A151UBX5"/>
<dbReference type="Pfam" id="PF03732">
    <property type="entry name" value="Retrotrans_gag"/>
    <property type="match status" value="1"/>
</dbReference>
<accession>A0A151UBX5</accession>
<proteinExistence type="predicted"/>
<reference evidence="2 3" key="1">
    <citation type="journal article" date="2012" name="Nat. Biotechnol.">
        <title>Draft genome sequence of pigeonpea (Cajanus cajan), an orphan legume crop of resource-poor farmers.</title>
        <authorList>
            <person name="Varshney R.K."/>
            <person name="Chen W."/>
            <person name="Li Y."/>
            <person name="Bharti A.K."/>
            <person name="Saxena R.K."/>
            <person name="Schlueter J.A."/>
            <person name="Donoghue M.T."/>
            <person name="Azam S."/>
            <person name="Fan G."/>
            <person name="Whaley A.M."/>
            <person name="Farmer A.D."/>
            <person name="Sheridan J."/>
            <person name="Iwata A."/>
            <person name="Tuteja R."/>
            <person name="Penmetsa R.V."/>
            <person name="Wu W."/>
            <person name="Upadhyaya H.D."/>
            <person name="Yang S.P."/>
            <person name="Shah T."/>
            <person name="Saxena K.B."/>
            <person name="Michael T."/>
            <person name="McCombie W.R."/>
            <person name="Yang B."/>
            <person name="Zhang G."/>
            <person name="Yang H."/>
            <person name="Wang J."/>
            <person name="Spillane C."/>
            <person name="Cook D.R."/>
            <person name="May G.D."/>
            <person name="Xu X."/>
            <person name="Jackson S.A."/>
        </authorList>
    </citation>
    <scope>NUCLEOTIDE SEQUENCE [LARGE SCALE GENOMIC DNA]</scope>
    <source>
        <strain evidence="3">cv. Asha</strain>
    </source>
</reference>
<dbReference type="EMBL" id="CM003603">
    <property type="protein sequence ID" value="KYP76784.1"/>
    <property type="molecule type" value="Genomic_DNA"/>
</dbReference>
<dbReference type="Proteomes" id="UP000075243">
    <property type="component" value="Chromosome 1"/>
</dbReference>
<evidence type="ECO:0000259" key="1">
    <source>
        <dbReference type="Pfam" id="PF03732"/>
    </source>
</evidence>
<organism evidence="2 3">
    <name type="scientific">Cajanus cajan</name>
    <name type="common">Pigeon pea</name>
    <name type="synonym">Cajanus indicus</name>
    <dbReference type="NCBI Taxonomy" id="3821"/>
    <lineage>
        <taxon>Eukaryota</taxon>
        <taxon>Viridiplantae</taxon>
        <taxon>Streptophyta</taxon>
        <taxon>Embryophyta</taxon>
        <taxon>Tracheophyta</taxon>
        <taxon>Spermatophyta</taxon>
        <taxon>Magnoliopsida</taxon>
        <taxon>eudicotyledons</taxon>
        <taxon>Gunneridae</taxon>
        <taxon>Pentapetalae</taxon>
        <taxon>rosids</taxon>
        <taxon>fabids</taxon>
        <taxon>Fabales</taxon>
        <taxon>Fabaceae</taxon>
        <taxon>Papilionoideae</taxon>
        <taxon>50 kb inversion clade</taxon>
        <taxon>NPAAA clade</taxon>
        <taxon>indigoferoid/millettioid clade</taxon>
        <taxon>Phaseoleae</taxon>
        <taxon>Cajanus</taxon>
    </lineage>
</organism>
<evidence type="ECO:0000313" key="3">
    <source>
        <dbReference type="Proteomes" id="UP000075243"/>
    </source>
</evidence>
<gene>
    <name evidence="2" type="ORF">KK1_021040</name>
</gene>
<protein>
    <recommendedName>
        <fullName evidence="1">Retrotransposon gag domain-containing protein</fullName>
    </recommendedName>
</protein>
<dbReference type="InterPro" id="IPR005162">
    <property type="entry name" value="Retrotrans_gag_dom"/>
</dbReference>
<evidence type="ECO:0000313" key="2">
    <source>
        <dbReference type="EMBL" id="KYP76784.1"/>
    </source>
</evidence>
<sequence>MHWWISLVREKQIMREPSIKYWNKLRSALRRRHIPPYYERELMDKLQKLQQRNLSVEEYRKKMELFMLRVGIREEERTTIARFQ</sequence>
<keyword evidence="3" id="KW-1185">Reference proteome</keyword>
<dbReference type="PANTHER" id="PTHR35046:SF9">
    <property type="entry name" value="RNA-DIRECTED DNA POLYMERASE"/>
    <property type="match status" value="1"/>
</dbReference>
<feature type="domain" description="Retrotransposon gag" evidence="1">
    <location>
        <begin position="2"/>
        <end position="81"/>
    </location>
</feature>
<name>A0A151UBX5_CAJCA</name>
<dbReference type="PANTHER" id="PTHR35046">
    <property type="entry name" value="ZINC KNUCKLE (CCHC-TYPE) FAMILY PROTEIN"/>
    <property type="match status" value="1"/>
</dbReference>
<dbReference type="Gramene" id="C.cajan_20431.t">
    <property type="protein sequence ID" value="C.cajan_20431.t.cds1"/>
    <property type="gene ID" value="C.cajan_20431"/>
</dbReference>